<gene>
    <name evidence="8 18" type="primary">hemA</name>
    <name evidence="18" type="ordered locus">Nmlp_3270</name>
</gene>
<dbReference type="GO" id="GO:0008883">
    <property type="term" value="F:glutamyl-tRNA reductase activity"/>
    <property type="evidence" value="ECO:0007669"/>
    <property type="project" value="UniProtKB-UniRule"/>
</dbReference>
<dbReference type="SUPFAM" id="SSF69742">
    <property type="entry name" value="Glutamyl tRNA-reductase catalytic, N-terminal domain"/>
    <property type="match status" value="1"/>
</dbReference>
<evidence type="ECO:0000256" key="4">
    <source>
        <dbReference type="ARBA" id="ARBA00022857"/>
    </source>
</evidence>
<evidence type="ECO:0000259" key="17">
    <source>
        <dbReference type="Pfam" id="PF05201"/>
    </source>
</evidence>
<accession>M1XLB2</accession>
<dbReference type="Pfam" id="PF01488">
    <property type="entry name" value="Shikimate_DH"/>
    <property type="match status" value="1"/>
</dbReference>
<feature type="binding site" evidence="8 10">
    <location>
        <position position="118"/>
    </location>
    <ligand>
        <name>substrate</name>
    </ligand>
</feature>
<dbReference type="InterPro" id="IPR036453">
    <property type="entry name" value="GluRdtase_dimer_dom_sf"/>
</dbReference>
<feature type="site" description="Important for activity" evidence="8 12">
    <location>
        <position position="97"/>
    </location>
</feature>
<comment type="catalytic activity">
    <reaction evidence="7 8 13">
        <text>(S)-4-amino-5-oxopentanoate + tRNA(Glu) + NADP(+) = L-glutamyl-tRNA(Glu) + NADPH + H(+)</text>
        <dbReference type="Rhea" id="RHEA:12344"/>
        <dbReference type="Rhea" id="RHEA-COMP:9663"/>
        <dbReference type="Rhea" id="RHEA-COMP:9680"/>
        <dbReference type="ChEBI" id="CHEBI:15378"/>
        <dbReference type="ChEBI" id="CHEBI:57501"/>
        <dbReference type="ChEBI" id="CHEBI:57783"/>
        <dbReference type="ChEBI" id="CHEBI:58349"/>
        <dbReference type="ChEBI" id="CHEBI:78442"/>
        <dbReference type="ChEBI" id="CHEBI:78520"/>
        <dbReference type="EC" id="1.2.1.70"/>
    </reaction>
</comment>
<dbReference type="InterPro" id="IPR015895">
    <property type="entry name" value="4pyrrol_synth_GluRdtase_N"/>
</dbReference>
<organism evidence="18 19">
    <name type="scientific">Natronomonas moolapensis (strain DSM 18674 / CECT 7526 / JCM 14361 / 8.8.11)</name>
    <dbReference type="NCBI Taxonomy" id="268739"/>
    <lineage>
        <taxon>Archaea</taxon>
        <taxon>Methanobacteriati</taxon>
        <taxon>Methanobacteriota</taxon>
        <taxon>Stenosarchaea group</taxon>
        <taxon>Halobacteria</taxon>
        <taxon>Halobacteriales</taxon>
        <taxon>Natronomonadaceae</taxon>
        <taxon>Natronomonas</taxon>
    </lineage>
</organism>
<evidence type="ECO:0000256" key="12">
    <source>
        <dbReference type="PIRSR" id="PIRSR000445-4"/>
    </source>
</evidence>
<keyword evidence="19" id="KW-1185">Reference proteome</keyword>
<dbReference type="InterPro" id="IPR006151">
    <property type="entry name" value="Shikm_DH/Glu-tRNA_Rdtase"/>
</dbReference>
<dbReference type="KEGG" id="nmo:Nmlp_3270"/>
<dbReference type="FunFam" id="3.30.460.30:FF:000001">
    <property type="entry name" value="Glutamyl-tRNA reductase"/>
    <property type="match status" value="1"/>
</dbReference>
<evidence type="ECO:0000256" key="13">
    <source>
        <dbReference type="RuleBase" id="RU000584"/>
    </source>
</evidence>
<dbReference type="GO" id="GO:0019353">
    <property type="term" value="P:protoporphyrinogen IX biosynthetic process from glutamate"/>
    <property type="evidence" value="ECO:0007669"/>
    <property type="project" value="TreeGrafter"/>
</dbReference>
<comment type="domain">
    <text evidence="8">Possesses an unusual extended V-shaped dimeric structure with each monomer consisting of three distinct domains arranged along a curved 'spinal' alpha-helix. The N-terminal catalytic domain specifically recognizes the glutamate moiety of the substrate. The second domain is the NADPH-binding domain, and the third C-terminal domain is responsible for dimerization.</text>
</comment>
<comment type="similarity">
    <text evidence="2 8 13">Belongs to the glutamyl-tRNA reductase family.</text>
</comment>
<comment type="miscellaneous">
    <text evidence="8">During catalysis, the active site Cys acts as a nucleophile attacking the alpha-carbonyl group of tRNA-bound glutamate with the formation of a thioester intermediate between enzyme and glutamate, and the concomitant release of tRNA(Glu). The thioester intermediate is finally reduced by direct hydride transfer from NADPH, to form the product GSA.</text>
</comment>
<dbReference type="PANTHER" id="PTHR43013:SF1">
    <property type="entry name" value="GLUTAMYL-TRNA REDUCTASE"/>
    <property type="match status" value="1"/>
</dbReference>
<evidence type="ECO:0000256" key="11">
    <source>
        <dbReference type="PIRSR" id="PIRSR000445-3"/>
    </source>
</evidence>
<evidence type="ECO:0000259" key="15">
    <source>
        <dbReference type="Pfam" id="PF00745"/>
    </source>
</evidence>
<evidence type="ECO:0000256" key="3">
    <source>
        <dbReference type="ARBA" id="ARBA00012970"/>
    </source>
</evidence>
<comment type="subunit">
    <text evidence="8">Homodimer.</text>
</comment>
<keyword evidence="6 8" id="KW-0627">Porphyrin biosynthesis</keyword>
<dbReference type="Gene3D" id="3.40.50.720">
    <property type="entry name" value="NAD(P)-binding Rossmann-like Domain"/>
    <property type="match status" value="1"/>
</dbReference>
<feature type="region of interest" description="Disordered" evidence="14">
    <location>
        <begin position="417"/>
        <end position="445"/>
    </location>
</feature>
<dbReference type="STRING" id="268739.Nmlp_3270"/>
<feature type="binding site" evidence="8 10">
    <location>
        <begin position="112"/>
        <end position="114"/>
    </location>
    <ligand>
        <name>substrate</name>
    </ligand>
</feature>
<dbReference type="Pfam" id="PF00745">
    <property type="entry name" value="GlutR_dimer"/>
    <property type="match status" value="1"/>
</dbReference>
<dbReference type="OrthoDB" id="4562at2157"/>
<dbReference type="EMBL" id="HF582854">
    <property type="protein sequence ID" value="CCQ37404.1"/>
    <property type="molecule type" value="Genomic_DNA"/>
</dbReference>
<dbReference type="PIRSF" id="PIRSF000445">
    <property type="entry name" value="4pyrrol_synth_GluRdtase"/>
    <property type="match status" value="1"/>
</dbReference>
<keyword evidence="5 8" id="KW-0560">Oxidoreductase</keyword>
<dbReference type="CDD" id="cd05213">
    <property type="entry name" value="NAD_bind_Glutamyl_tRNA_reduct"/>
    <property type="match status" value="1"/>
</dbReference>
<dbReference type="GeneID" id="14653184"/>
<proteinExistence type="inferred from homology"/>
<evidence type="ECO:0000256" key="2">
    <source>
        <dbReference type="ARBA" id="ARBA00005916"/>
    </source>
</evidence>
<dbReference type="NCBIfam" id="TIGR01035">
    <property type="entry name" value="hemA"/>
    <property type="match status" value="1"/>
</dbReference>
<dbReference type="GO" id="GO:0050661">
    <property type="term" value="F:NADP binding"/>
    <property type="evidence" value="ECO:0007669"/>
    <property type="project" value="InterPro"/>
</dbReference>
<dbReference type="AlphaFoldDB" id="M1XLB2"/>
<feature type="domain" description="Glutamyl-tRNA reductase N-terminal" evidence="17">
    <location>
        <begin position="13"/>
        <end position="154"/>
    </location>
</feature>
<evidence type="ECO:0000313" key="18">
    <source>
        <dbReference type="EMBL" id="CCQ37404.1"/>
    </source>
</evidence>
<protein>
    <recommendedName>
        <fullName evidence="3 8">Glutamyl-tRNA reductase</fullName>
        <shortName evidence="8">GluTR</shortName>
        <ecNumber evidence="3 8">1.2.1.70</ecNumber>
    </recommendedName>
</protein>
<dbReference type="HAMAP" id="MF_00087">
    <property type="entry name" value="Glu_tRNA_reductase"/>
    <property type="match status" value="1"/>
</dbReference>
<evidence type="ECO:0000256" key="14">
    <source>
        <dbReference type="SAM" id="MobiDB-lite"/>
    </source>
</evidence>
<feature type="active site" description="Nucleophile" evidence="8 9">
    <location>
        <position position="55"/>
    </location>
</feature>
<evidence type="ECO:0000313" key="19">
    <source>
        <dbReference type="Proteomes" id="UP000011867"/>
    </source>
</evidence>
<dbReference type="Pfam" id="PF05201">
    <property type="entry name" value="GlutR_N"/>
    <property type="match status" value="1"/>
</dbReference>
<evidence type="ECO:0000256" key="8">
    <source>
        <dbReference type="HAMAP-Rule" id="MF_00087"/>
    </source>
</evidence>
<dbReference type="UniPathway" id="UPA00251">
    <property type="reaction ID" value="UER00316"/>
</dbReference>
<dbReference type="InterPro" id="IPR036291">
    <property type="entry name" value="NAD(P)-bd_dom_sf"/>
</dbReference>
<evidence type="ECO:0000256" key="1">
    <source>
        <dbReference type="ARBA" id="ARBA00005059"/>
    </source>
</evidence>
<dbReference type="HOGENOM" id="CLU_035113_0_1_2"/>
<evidence type="ECO:0000256" key="6">
    <source>
        <dbReference type="ARBA" id="ARBA00023244"/>
    </source>
</evidence>
<comment type="pathway">
    <text evidence="1 8 13">Porphyrin-containing compound metabolism; protoporphyrin-IX biosynthesis; 5-aminolevulinate from L-glutamyl-tRNA(Glu): step 1/2.</text>
</comment>
<dbReference type="InterPro" id="IPR018214">
    <property type="entry name" value="GluRdtase_CS"/>
</dbReference>
<dbReference type="eggNOG" id="arCOG01036">
    <property type="taxonomic scope" value="Archaea"/>
</dbReference>
<dbReference type="EC" id="1.2.1.70" evidence="3 8"/>
<dbReference type="Proteomes" id="UP000011867">
    <property type="component" value="Chromosome"/>
</dbReference>
<name>M1XLB2_NATM8</name>
<dbReference type="Gene3D" id="3.30.460.30">
    <property type="entry name" value="Glutamyl-tRNA reductase, N-terminal domain"/>
    <property type="match status" value="1"/>
</dbReference>
<dbReference type="PANTHER" id="PTHR43013">
    <property type="entry name" value="GLUTAMYL-TRNA REDUCTASE"/>
    <property type="match status" value="1"/>
</dbReference>
<feature type="binding site" evidence="8 10">
    <location>
        <begin position="54"/>
        <end position="57"/>
    </location>
    <ligand>
        <name>substrate</name>
    </ligand>
</feature>
<feature type="binding site" evidence="8 10">
    <location>
        <position position="107"/>
    </location>
    <ligand>
        <name>substrate</name>
    </ligand>
</feature>
<dbReference type="InterPro" id="IPR015896">
    <property type="entry name" value="4pyrrol_synth_GluRdtase_dimer"/>
</dbReference>
<dbReference type="InterPro" id="IPR000343">
    <property type="entry name" value="4pyrrol_synth_GluRdtase"/>
</dbReference>
<feature type="domain" description="Quinate/shikimate 5-dehydrogenase/glutamyl-tRNA reductase" evidence="16">
    <location>
        <begin position="177"/>
        <end position="297"/>
    </location>
</feature>
<evidence type="ECO:0000256" key="5">
    <source>
        <dbReference type="ARBA" id="ARBA00023002"/>
    </source>
</evidence>
<comment type="function">
    <text evidence="8">Catalyzes the NADPH-dependent reduction of glutamyl-tRNA(Glu) to glutamate 1-semialdehyde (GSA).</text>
</comment>
<feature type="domain" description="Tetrapyrrole biosynthesis glutamyl-tRNA reductase dimerisation" evidence="15">
    <location>
        <begin position="313"/>
        <end position="414"/>
    </location>
</feature>
<dbReference type="RefSeq" id="WP_015410147.1">
    <property type="nucleotide sequence ID" value="NC_020388.1"/>
</dbReference>
<dbReference type="SUPFAM" id="SSF69075">
    <property type="entry name" value="Glutamyl tRNA-reductase dimerization domain"/>
    <property type="match status" value="1"/>
</dbReference>
<evidence type="ECO:0000256" key="9">
    <source>
        <dbReference type="PIRSR" id="PIRSR000445-1"/>
    </source>
</evidence>
<evidence type="ECO:0000259" key="16">
    <source>
        <dbReference type="Pfam" id="PF01488"/>
    </source>
</evidence>
<dbReference type="PROSITE" id="PS00747">
    <property type="entry name" value="GLUTR"/>
    <property type="match status" value="1"/>
</dbReference>
<keyword evidence="4 8" id="KW-0521">NADP</keyword>
<feature type="binding site" evidence="8 11">
    <location>
        <begin position="186"/>
        <end position="191"/>
    </location>
    <ligand>
        <name>NADP(+)</name>
        <dbReference type="ChEBI" id="CHEBI:58349"/>
    </ligand>
</feature>
<dbReference type="InterPro" id="IPR036343">
    <property type="entry name" value="GluRdtase_N_sf"/>
</dbReference>
<sequence length="454" mass="48249">MTTGSKSEIVAGVSVSYGHASVEQIETVAADSGRAAVESLLGQTEVLEAFVLQTCNRAEAYVVSETAASAREALSTYVDGVAPEAVRELDHEESFRHLMSVACGLESLVLGEDQIIGQLRDAYEDARGAGAIGPTLDDAILKAIHVGERARSETAINEGALSLGSAAVRFADDEHGLGDATALVVGAGEIATLAAKALDEPASRVVIANRTLPNAERLAKQLESETSVVGLDALSVAADESDVVVSATGSHEHVIDATDLETVGETCIVDIAQPRDVAPEAASLEDVSVYDLDAIETMTGETKAKRREAAEVVETMIDEELERLLTQYKRKRADQVVAAMYEGAERIKSRELRTAVSKLESESETGVSETEREILESMADALVGQLLSAPTQSIRDAAENDDWSTISTALQLFGSGFELGPTTPPASPRGPETLSEEMRERMPPRVIEQLIEDD</sequence>
<evidence type="ECO:0000256" key="10">
    <source>
        <dbReference type="PIRSR" id="PIRSR000445-2"/>
    </source>
</evidence>
<reference evidence="18 19" key="1">
    <citation type="journal article" date="2013" name="Genome Announc.">
        <title>Genome of the haloarchaeon Natronomonas moolapensis, a neutrophilic member of a previously haloalkaliphilic genus.</title>
        <authorList>
            <person name="Dyall-Smith M.L."/>
            <person name="Pfeiffer F."/>
            <person name="Oberwinkler T."/>
            <person name="Klee K."/>
            <person name="Rampp M."/>
            <person name="Palm P."/>
            <person name="Gross K."/>
            <person name="Schuster S.C."/>
            <person name="Oesterhelt D."/>
        </authorList>
    </citation>
    <scope>NUCLEOTIDE SEQUENCE [LARGE SCALE GENOMIC DNA]</scope>
    <source>
        <strain evidence="19">DSM 18674 / JCM 14361 / 8.8.11</strain>
    </source>
</reference>
<evidence type="ECO:0000256" key="7">
    <source>
        <dbReference type="ARBA" id="ARBA00047464"/>
    </source>
</evidence>
<dbReference type="SUPFAM" id="SSF51735">
    <property type="entry name" value="NAD(P)-binding Rossmann-fold domains"/>
    <property type="match status" value="1"/>
</dbReference>